<organism evidence="1 2">
    <name type="scientific">Streptomyces olivoverticillatus</name>
    <dbReference type="NCBI Taxonomy" id="66427"/>
    <lineage>
        <taxon>Bacteria</taxon>
        <taxon>Bacillati</taxon>
        <taxon>Actinomycetota</taxon>
        <taxon>Actinomycetes</taxon>
        <taxon>Kitasatosporales</taxon>
        <taxon>Streptomycetaceae</taxon>
        <taxon>Streptomyces</taxon>
    </lineage>
</organism>
<name>A0A7W7LSQ6_9ACTN</name>
<dbReference type="AlphaFoldDB" id="A0A7W7LSQ6"/>
<comment type="caution">
    <text evidence="1">The sequence shown here is derived from an EMBL/GenBank/DDBJ whole genome shotgun (WGS) entry which is preliminary data.</text>
</comment>
<dbReference type="Proteomes" id="UP000556084">
    <property type="component" value="Unassembled WGS sequence"/>
</dbReference>
<gene>
    <name evidence="1" type="ORF">FHS39_004741</name>
</gene>
<dbReference type="InterPro" id="IPR021734">
    <property type="entry name" value="DUF3303"/>
</dbReference>
<accession>A0A7W7LSQ6</accession>
<reference evidence="1 2" key="1">
    <citation type="submission" date="2020-08" db="EMBL/GenBank/DDBJ databases">
        <title>Genomic Encyclopedia of Type Strains, Phase III (KMG-III): the genomes of soil and plant-associated and newly described type strains.</title>
        <authorList>
            <person name="Whitman W."/>
        </authorList>
    </citation>
    <scope>NUCLEOTIDE SEQUENCE [LARGE SCALE GENOMIC DNA]</scope>
    <source>
        <strain evidence="1 2">CECT 3266</strain>
    </source>
</reference>
<dbReference type="RefSeq" id="WP_184351417.1">
    <property type="nucleotide sequence ID" value="NZ_JACHJH010000008.1"/>
</dbReference>
<keyword evidence="2" id="KW-1185">Reference proteome</keyword>
<evidence type="ECO:0000313" key="1">
    <source>
        <dbReference type="EMBL" id="MBB4895662.1"/>
    </source>
</evidence>
<sequence>MRTLLRARLDTRAANDMIRDGTMAKHMEEILGQLRPEAAYFTTLDGGRTCLLVFDLQDPSQLPAVVEKFFLDMEAEVELHPVMNTDDLRKGLAALG</sequence>
<proteinExistence type="predicted"/>
<evidence type="ECO:0008006" key="3">
    <source>
        <dbReference type="Google" id="ProtNLM"/>
    </source>
</evidence>
<dbReference type="Pfam" id="PF11746">
    <property type="entry name" value="DUF3303"/>
    <property type="match status" value="1"/>
</dbReference>
<dbReference type="EMBL" id="JACHJH010000008">
    <property type="protein sequence ID" value="MBB4895662.1"/>
    <property type="molecule type" value="Genomic_DNA"/>
</dbReference>
<evidence type="ECO:0000313" key="2">
    <source>
        <dbReference type="Proteomes" id="UP000556084"/>
    </source>
</evidence>
<protein>
    <recommendedName>
        <fullName evidence="3">DUF3303 domain-containing protein</fullName>
    </recommendedName>
</protein>